<sequence length="199" mass="21723">MKLFYSATSPYVRKVMACAIVRGIDQQIEKIPTNAHESPAALVSANPLSKVPCLVTEDGFALFDSPVICEYLDTVGDALPLFPASGAARWVALRHQAVGDGMLDAAVARRMESAKPREDARDAFMARQKQAVERSLAMLERDMPGKLMDIGTIAVGCALAYLDFRFAEDDWRAGHPQLASWFDQFATDRAFTETAPPAG</sequence>
<reference evidence="2 3" key="1">
    <citation type="submission" date="2023-11" db="EMBL/GenBank/DDBJ databases">
        <title>MicrobeMod: A computational toolkit for identifying prokaryotic methylation and restriction-modification with nanopore sequencing.</title>
        <authorList>
            <person name="Crits-Christoph A."/>
            <person name="Kang S.C."/>
            <person name="Lee H."/>
            <person name="Ostrov N."/>
        </authorList>
    </citation>
    <scope>NUCLEOTIDE SEQUENCE [LARGE SCALE GENOMIC DNA]</scope>
    <source>
        <strain evidence="2 3">DSMZ 700</strain>
    </source>
</reference>
<dbReference type="SUPFAM" id="SSF47616">
    <property type="entry name" value="GST C-terminal domain-like"/>
    <property type="match status" value="1"/>
</dbReference>
<dbReference type="SUPFAM" id="SSF52833">
    <property type="entry name" value="Thioredoxin-like"/>
    <property type="match status" value="1"/>
</dbReference>
<dbReference type="InterPro" id="IPR050983">
    <property type="entry name" value="GST_Omega/HSP26"/>
</dbReference>
<dbReference type="PANTHER" id="PTHR43968:SF6">
    <property type="entry name" value="GLUTATHIONE S-TRANSFERASE OMEGA"/>
    <property type="match status" value="1"/>
</dbReference>
<dbReference type="InterPro" id="IPR036282">
    <property type="entry name" value="Glutathione-S-Trfase_C_sf"/>
</dbReference>
<keyword evidence="3" id="KW-1185">Reference proteome</keyword>
<evidence type="ECO:0000259" key="1">
    <source>
        <dbReference type="PROSITE" id="PS50404"/>
    </source>
</evidence>
<dbReference type="CDD" id="cd03205">
    <property type="entry name" value="GST_C_6"/>
    <property type="match status" value="1"/>
</dbReference>
<dbReference type="RefSeq" id="WP_319613569.1">
    <property type="nucleotide sequence ID" value="NZ_JAWXYB010000018.1"/>
</dbReference>
<dbReference type="GO" id="GO:0005737">
    <property type="term" value="C:cytoplasm"/>
    <property type="evidence" value="ECO:0007669"/>
    <property type="project" value="TreeGrafter"/>
</dbReference>
<protein>
    <submittedName>
        <fullName evidence="2">Glutathione S-transferase N-terminal domain-containing protein</fullName>
    </submittedName>
</protein>
<dbReference type="InterPro" id="IPR004045">
    <property type="entry name" value="Glutathione_S-Trfase_N"/>
</dbReference>
<dbReference type="Proteomes" id="UP001279553">
    <property type="component" value="Unassembled WGS sequence"/>
</dbReference>
<dbReference type="PROSITE" id="PS50404">
    <property type="entry name" value="GST_NTER"/>
    <property type="match status" value="1"/>
</dbReference>
<organism evidence="2 3">
    <name type="scientific">Acidiphilium acidophilum</name>
    <name type="common">Thiobacillus acidophilus</name>
    <dbReference type="NCBI Taxonomy" id="76588"/>
    <lineage>
        <taxon>Bacteria</taxon>
        <taxon>Pseudomonadati</taxon>
        <taxon>Pseudomonadota</taxon>
        <taxon>Alphaproteobacteria</taxon>
        <taxon>Acetobacterales</taxon>
        <taxon>Acidocellaceae</taxon>
        <taxon>Acidiphilium</taxon>
    </lineage>
</organism>
<dbReference type="Gene3D" id="1.20.1050.10">
    <property type="match status" value="1"/>
</dbReference>
<name>A0AAW9DQY0_ACIAO</name>
<dbReference type="AlphaFoldDB" id="A0AAW9DQY0"/>
<dbReference type="EMBL" id="JAWXYB010000018">
    <property type="protein sequence ID" value="MDX5930635.1"/>
    <property type="molecule type" value="Genomic_DNA"/>
</dbReference>
<evidence type="ECO:0000313" key="3">
    <source>
        <dbReference type="Proteomes" id="UP001279553"/>
    </source>
</evidence>
<dbReference type="Pfam" id="PF13410">
    <property type="entry name" value="GST_C_2"/>
    <property type="match status" value="1"/>
</dbReference>
<proteinExistence type="predicted"/>
<gene>
    <name evidence="2" type="ORF">SIL87_07645</name>
</gene>
<comment type="caution">
    <text evidence="2">The sequence shown here is derived from an EMBL/GenBank/DDBJ whole genome shotgun (WGS) entry which is preliminary data.</text>
</comment>
<feature type="domain" description="GST N-terminal" evidence="1">
    <location>
        <begin position="1"/>
        <end position="80"/>
    </location>
</feature>
<dbReference type="InterPro" id="IPR036249">
    <property type="entry name" value="Thioredoxin-like_sf"/>
</dbReference>
<dbReference type="PANTHER" id="PTHR43968">
    <property type="match status" value="1"/>
</dbReference>
<evidence type="ECO:0000313" key="2">
    <source>
        <dbReference type="EMBL" id="MDX5930635.1"/>
    </source>
</evidence>
<dbReference type="Gene3D" id="3.40.30.10">
    <property type="entry name" value="Glutaredoxin"/>
    <property type="match status" value="1"/>
</dbReference>
<dbReference type="Pfam" id="PF13409">
    <property type="entry name" value="GST_N_2"/>
    <property type="match status" value="1"/>
</dbReference>
<dbReference type="CDD" id="cd03049">
    <property type="entry name" value="GST_N_3"/>
    <property type="match status" value="1"/>
</dbReference>
<accession>A0AAW9DQY0</accession>